<evidence type="ECO:0000256" key="1">
    <source>
        <dbReference type="SAM" id="Phobius"/>
    </source>
</evidence>
<protein>
    <submittedName>
        <fullName evidence="2">Uncharacterized protein</fullName>
    </submittedName>
</protein>
<proteinExistence type="predicted"/>
<accession>A0A5N3VDV5</accession>
<sequence>MSSANSESFTSSFPIWIPFMSFSALIAVTKTSNTMLNSSGESGHPCLVPDFRGNAFNFSPLRMTQRDGMGREAGGGIRMGNTCKSMADSCQCMAKTTTIL</sequence>
<dbReference type="AlphaFoldDB" id="A0A5N3VDV5"/>
<keyword evidence="1" id="KW-1133">Transmembrane helix</keyword>
<name>A0A5N3VDV5_MUNMU</name>
<keyword evidence="3" id="KW-1185">Reference proteome</keyword>
<comment type="caution">
    <text evidence="2">The sequence shown here is derived from an EMBL/GenBank/DDBJ whole genome shotgun (WGS) entry which is preliminary data.</text>
</comment>
<evidence type="ECO:0000313" key="3">
    <source>
        <dbReference type="Proteomes" id="UP000326458"/>
    </source>
</evidence>
<organism evidence="2 3">
    <name type="scientific">Muntiacus muntjak</name>
    <name type="common">Barking deer</name>
    <name type="synonym">Indian muntjac</name>
    <dbReference type="NCBI Taxonomy" id="9888"/>
    <lineage>
        <taxon>Eukaryota</taxon>
        <taxon>Metazoa</taxon>
        <taxon>Chordata</taxon>
        <taxon>Craniata</taxon>
        <taxon>Vertebrata</taxon>
        <taxon>Euteleostomi</taxon>
        <taxon>Mammalia</taxon>
        <taxon>Eutheria</taxon>
        <taxon>Laurasiatheria</taxon>
        <taxon>Artiodactyla</taxon>
        <taxon>Ruminantia</taxon>
        <taxon>Pecora</taxon>
        <taxon>Cervidae</taxon>
        <taxon>Muntiacinae</taxon>
        <taxon>Muntiacus</taxon>
    </lineage>
</organism>
<dbReference type="Proteomes" id="UP000326458">
    <property type="component" value="Unassembled WGS sequence"/>
</dbReference>
<keyword evidence="1" id="KW-0812">Transmembrane</keyword>
<dbReference type="EMBL" id="VCEA01000002">
    <property type="protein sequence ID" value="KAB0347258.1"/>
    <property type="molecule type" value="Genomic_DNA"/>
</dbReference>
<evidence type="ECO:0000313" key="2">
    <source>
        <dbReference type="EMBL" id="KAB0347258.1"/>
    </source>
</evidence>
<reference evidence="2 3" key="1">
    <citation type="submission" date="2019-06" db="EMBL/GenBank/DDBJ databases">
        <title>Discovery of a novel chromosome fission-fusion reversal in muntjac.</title>
        <authorList>
            <person name="Mudd A.B."/>
            <person name="Bredeson J.V."/>
            <person name="Baum R."/>
            <person name="Hockemeyer D."/>
            <person name="Rokhsar D.S."/>
        </authorList>
    </citation>
    <scope>NUCLEOTIDE SEQUENCE [LARGE SCALE GENOMIC DNA]</scope>
    <source>
        <strain evidence="2">UTSW_UCB_Mm</strain>
        <tissue evidence="2">Fibroblast cell line</tissue>
    </source>
</reference>
<feature type="transmembrane region" description="Helical" evidence="1">
    <location>
        <begin position="12"/>
        <end position="29"/>
    </location>
</feature>
<keyword evidence="1" id="KW-0472">Membrane</keyword>
<gene>
    <name evidence="2" type="ORF">FD754_012115</name>
</gene>